<name>A0A1U7LSM2_NEOID</name>
<sequence>MTDVYRSESRRRRNDSGMIIILQSETVSRNILHARGNPELTVLENREIRQSGYRQRDLRHQITDYYEIRHSNALQIVSLDEPRDAPKVLSAIAMSNITAAEG</sequence>
<comment type="caution">
    <text evidence="1">The sequence shown here is derived from an EMBL/GenBank/DDBJ whole genome shotgun (WGS) entry which is preliminary data.</text>
</comment>
<dbReference type="EMBL" id="LXFE01000369">
    <property type="protein sequence ID" value="OLL25542.1"/>
    <property type="molecule type" value="Genomic_DNA"/>
</dbReference>
<protein>
    <submittedName>
        <fullName evidence="1">Uncharacterized protein</fullName>
    </submittedName>
</protein>
<accession>A0A1U7LSM2</accession>
<proteinExistence type="predicted"/>
<gene>
    <name evidence="1" type="ORF">NEOLI_002171</name>
</gene>
<organism evidence="1 2">
    <name type="scientific">Neolecta irregularis (strain DAH-3)</name>
    <dbReference type="NCBI Taxonomy" id="1198029"/>
    <lineage>
        <taxon>Eukaryota</taxon>
        <taxon>Fungi</taxon>
        <taxon>Dikarya</taxon>
        <taxon>Ascomycota</taxon>
        <taxon>Taphrinomycotina</taxon>
        <taxon>Neolectales</taxon>
        <taxon>Neolectaceae</taxon>
        <taxon>Neolecta</taxon>
    </lineage>
</organism>
<evidence type="ECO:0000313" key="1">
    <source>
        <dbReference type="EMBL" id="OLL25542.1"/>
    </source>
</evidence>
<reference evidence="1 2" key="1">
    <citation type="submission" date="2016-04" db="EMBL/GenBank/DDBJ databases">
        <title>Evolutionary innovation and constraint leading to complex multicellularity in the Ascomycota.</title>
        <authorList>
            <person name="Cisse O."/>
            <person name="Nguyen A."/>
            <person name="Hewitt D.A."/>
            <person name="Jedd G."/>
            <person name="Stajich J.E."/>
        </authorList>
    </citation>
    <scope>NUCLEOTIDE SEQUENCE [LARGE SCALE GENOMIC DNA]</scope>
    <source>
        <strain evidence="1 2">DAH-3</strain>
    </source>
</reference>
<dbReference type="AlphaFoldDB" id="A0A1U7LSM2"/>
<keyword evidence="2" id="KW-1185">Reference proteome</keyword>
<evidence type="ECO:0000313" key="2">
    <source>
        <dbReference type="Proteomes" id="UP000186594"/>
    </source>
</evidence>
<dbReference type="Proteomes" id="UP000186594">
    <property type="component" value="Unassembled WGS sequence"/>
</dbReference>